<evidence type="ECO:0000313" key="1">
    <source>
        <dbReference type="EMBL" id="KAH7857698.1"/>
    </source>
</evidence>
<dbReference type="EMBL" id="CM037153">
    <property type="protein sequence ID" value="KAH7857698.1"/>
    <property type="molecule type" value="Genomic_DNA"/>
</dbReference>
<gene>
    <name evidence="1" type="ORF">Vadar_015512</name>
</gene>
<dbReference type="Proteomes" id="UP000828048">
    <property type="component" value="Chromosome 3"/>
</dbReference>
<keyword evidence="2" id="KW-1185">Reference proteome</keyword>
<proteinExistence type="predicted"/>
<accession>A0ACB7YWP4</accession>
<organism evidence="1 2">
    <name type="scientific">Vaccinium darrowii</name>
    <dbReference type="NCBI Taxonomy" id="229202"/>
    <lineage>
        <taxon>Eukaryota</taxon>
        <taxon>Viridiplantae</taxon>
        <taxon>Streptophyta</taxon>
        <taxon>Embryophyta</taxon>
        <taxon>Tracheophyta</taxon>
        <taxon>Spermatophyta</taxon>
        <taxon>Magnoliopsida</taxon>
        <taxon>eudicotyledons</taxon>
        <taxon>Gunneridae</taxon>
        <taxon>Pentapetalae</taxon>
        <taxon>asterids</taxon>
        <taxon>Ericales</taxon>
        <taxon>Ericaceae</taxon>
        <taxon>Vaccinioideae</taxon>
        <taxon>Vaccinieae</taxon>
        <taxon>Vaccinium</taxon>
    </lineage>
</organism>
<reference evidence="1 2" key="1">
    <citation type="journal article" date="2021" name="Hortic Res">
        <title>High-quality reference genome and annotation aids understanding of berry development for evergreen blueberry (Vaccinium darrowii).</title>
        <authorList>
            <person name="Yu J."/>
            <person name="Hulse-Kemp A.M."/>
            <person name="Babiker E."/>
            <person name="Staton M."/>
        </authorList>
    </citation>
    <scope>NUCLEOTIDE SEQUENCE [LARGE SCALE GENOMIC DNA]</scope>
    <source>
        <strain evidence="2">cv. NJ 8807/NJ 8810</strain>
        <tissue evidence="1">Young leaf</tissue>
    </source>
</reference>
<name>A0ACB7YWP4_9ERIC</name>
<protein>
    <submittedName>
        <fullName evidence="1">Uncharacterized protein</fullName>
    </submittedName>
</protein>
<evidence type="ECO:0000313" key="2">
    <source>
        <dbReference type="Proteomes" id="UP000828048"/>
    </source>
</evidence>
<comment type="caution">
    <text evidence="1">The sequence shown here is derived from an EMBL/GenBank/DDBJ whole genome shotgun (WGS) entry which is preliminary data.</text>
</comment>
<sequence length="147" mass="17833">MCELKKEEYFQNEANNGKLVKTSQDWLLVRMLKMVERETSTSTSKSDTLFSFYKFVVMHLKFHWETKEKWKLRMAFYWINPFQTDLMKQNVEFIRNYELLLRARQRREIVIGYRLANADKAVINPPAKNEQRRWSVKDVFVVIAEKE</sequence>